<dbReference type="Gramene" id="EOY32111">
    <property type="protein sequence ID" value="EOY32111"/>
    <property type="gene ID" value="TCM_039611"/>
</dbReference>
<name>A0A061GRG9_THECC</name>
<evidence type="ECO:0000313" key="1">
    <source>
        <dbReference type="EMBL" id="EOY32111.1"/>
    </source>
</evidence>
<proteinExistence type="predicted"/>
<keyword evidence="2" id="KW-1185">Reference proteome</keyword>
<dbReference type="Proteomes" id="UP000026915">
    <property type="component" value="Chromosome 9"/>
</dbReference>
<protein>
    <submittedName>
        <fullName evidence="1">Uncharacterized protein</fullName>
    </submittedName>
</protein>
<gene>
    <name evidence="1" type="ORF">TCM_039611</name>
</gene>
<accession>A0A061GRG9</accession>
<dbReference type="EMBL" id="CM001887">
    <property type="protein sequence ID" value="EOY32111.1"/>
    <property type="molecule type" value="Genomic_DNA"/>
</dbReference>
<dbReference type="HOGENOM" id="CLU_1374363_0_0_1"/>
<sequence length="180" mass="20520">MPNVKLMITYSGHWVDDTYKSSETRVRGVGSDLSFSGLMKLVKYVVRVNSQNHKIELHALLNHVARVSRLVISDDEDLAKTDIAHWNDEMEDDCADNYIVRHDDCLEEDKCENKNIPECNHANEDVECNDPIYNNPIIGDNGIHSPDDSDQERGKCKGILSMDYSEGKYDIFPNSCDRKV</sequence>
<organism evidence="1 2">
    <name type="scientific">Theobroma cacao</name>
    <name type="common">Cacao</name>
    <name type="synonym">Cocoa</name>
    <dbReference type="NCBI Taxonomy" id="3641"/>
    <lineage>
        <taxon>Eukaryota</taxon>
        <taxon>Viridiplantae</taxon>
        <taxon>Streptophyta</taxon>
        <taxon>Embryophyta</taxon>
        <taxon>Tracheophyta</taxon>
        <taxon>Spermatophyta</taxon>
        <taxon>Magnoliopsida</taxon>
        <taxon>eudicotyledons</taxon>
        <taxon>Gunneridae</taxon>
        <taxon>Pentapetalae</taxon>
        <taxon>rosids</taxon>
        <taxon>malvids</taxon>
        <taxon>Malvales</taxon>
        <taxon>Malvaceae</taxon>
        <taxon>Byttnerioideae</taxon>
        <taxon>Theobroma</taxon>
    </lineage>
</organism>
<evidence type="ECO:0000313" key="2">
    <source>
        <dbReference type="Proteomes" id="UP000026915"/>
    </source>
</evidence>
<dbReference type="InParanoid" id="A0A061GRG9"/>
<reference evidence="1 2" key="1">
    <citation type="journal article" date="2013" name="Genome Biol.">
        <title>The genome sequence of the most widely cultivated cacao type and its use to identify candidate genes regulating pod color.</title>
        <authorList>
            <person name="Motamayor J.C."/>
            <person name="Mockaitis K."/>
            <person name="Schmutz J."/>
            <person name="Haiminen N."/>
            <person name="Iii D.L."/>
            <person name="Cornejo O."/>
            <person name="Findley S.D."/>
            <person name="Zheng P."/>
            <person name="Utro F."/>
            <person name="Royaert S."/>
            <person name="Saski C."/>
            <person name="Jenkins J."/>
            <person name="Podicheti R."/>
            <person name="Zhao M."/>
            <person name="Scheffler B.E."/>
            <person name="Stack J.C."/>
            <person name="Feltus F.A."/>
            <person name="Mustiga G.M."/>
            <person name="Amores F."/>
            <person name="Phillips W."/>
            <person name="Marelli J.P."/>
            <person name="May G.D."/>
            <person name="Shapiro H."/>
            <person name="Ma J."/>
            <person name="Bustamante C.D."/>
            <person name="Schnell R.J."/>
            <person name="Main D."/>
            <person name="Gilbert D."/>
            <person name="Parida L."/>
            <person name="Kuhn D.N."/>
        </authorList>
    </citation>
    <scope>NUCLEOTIDE SEQUENCE [LARGE SCALE GENOMIC DNA]</scope>
    <source>
        <strain evidence="2">cv. Matina 1-6</strain>
    </source>
</reference>
<dbReference type="AlphaFoldDB" id="A0A061GRG9"/>